<dbReference type="STRING" id="252474.B1A74_03780"/>
<dbReference type="InterPro" id="IPR000551">
    <property type="entry name" value="MerR-type_HTH_dom"/>
</dbReference>
<evidence type="ECO:0000256" key="1">
    <source>
        <dbReference type="ARBA" id="ARBA00023015"/>
    </source>
</evidence>
<dbReference type="EMBL" id="MUZR01000009">
    <property type="protein sequence ID" value="OOC10795.1"/>
    <property type="molecule type" value="Genomic_DNA"/>
</dbReference>
<dbReference type="GO" id="GO:0003700">
    <property type="term" value="F:DNA-binding transcription factor activity"/>
    <property type="evidence" value="ECO:0007669"/>
    <property type="project" value="InterPro"/>
</dbReference>
<sequence length="331" mass="35840">MAIATDNDSNEQAGLYPIRHVCAETGINDVTLRAWERRYGLIRPMRTPKGHRLYSEEDIRRVRRIMELLDQGIPVSQVHRVLQRDEDAAAQDPAEPEGDDGPTSPAPGRRPAISGPGIAPHTADPIADALYHAVDPLDVEQLDRAYARLVMRHGWDGVHERAFLEVYRQLREESRHSPEGEVRLAVFSAWATAALADQLRNALRACEGPVVPCLVLGGGHQQVGGMLLQVSCARRGLATLSLFDATSAAALESLVGTLGARGIVLHGSSRLLRSPDLNQVEGILAAPGAPVYLAGSAALELSKLDSQRPVEILPGAPLEAADRLWQYLGRG</sequence>
<dbReference type="OrthoDB" id="9800334at2"/>
<reference evidence="6 7" key="1">
    <citation type="submission" date="2017-02" db="EMBL/GenBank/DDBJ databases">
        <title>Genomic diversity within the haloalkaliphilic genus Thioalkalivibrio.</title>
        <authorList>
            <person name="Ahn A.-C."/>
            <person name="Meier-Kolthoff J."/>
            <person name="Overmars L."/>
            <person name="Richter M."/>
            <person name="Woyke T."/>
            <person name="Sorokin D.Y."/>
            <person name="Muyzer G."/>
        </authorList>
    </citation>
    <scope>NUCLEOTIDE SEQUENCE [LARGE SCALE GENOMIC DNA]</scope>
    <source>
        <strain evidence="6 7">HL17</strain>
    </source>
</reference>
<proteinExistence type="predicted"/>
<dbReference type="PANTHER" id="PTHR30204:SF67">
    <property type="entry name" value="HTH-TYPE TRANSCRIPTIONAL REGULATOR MLRA-RELATED"/>
    <property type="match status" value="1"/>
</dbReference>
<dbReference type="CDD" id="cd01104">
    <property type="entry name" value="HTH_MlrA-CarA"/>
    <property type="match status" value="1"/>
</dbReference>
<dbReference type="SMART" id="SM00422">
    <property type="entry name" value="HTH_MERR"/>
    <property type="match status" value="1"/>
</dbReference>
<comment type="caution">
    <text evidence="6">The sequence shown here is derived from an EMBL/GenBank/DDBJ whole genome shotgun (WGS) entry which is preliminary data.</text>
</comment>
<keyword evidence="2" id="KW-0238">DNA-binding</keyword>
<gene>
    <name evidence="6" type="ORF">B1A74_03780</name>
</gene>
<dbReference type="RefSeq" id="WP_077243807.1">
    <property type="nucleotide sequence ID" value="NZ_MUZR01000009.1"/>
</dbReference>
<evidence type="ECO:0000256" key="3">
    <source>
        <dbReference type="ARBA" id="ARBA00023163"/>
    </source>
</evidence>
<evidence type="ECO:0000313" key="7">
    <source>
        <dbReference type="Proteomes" id="UP000189177"/>
    </source>
</evidence>
<dbReference type="GO" id="GO:0003677">
    <property type="term" value="F:DNA binding"/>
    <property type="evidence" value="ECO:0007669"/>
    <property type="project" value="UniProtKB-KW"/>
</dbReference>
<name>A0A1V3A0D5_9GAMM</name>
<organism evidence="6 7">
    <name type="scientific">Thioalkalivibrio halophilus</name>
    <dbReference type="NCBI Taxonomy" id="252474"/>
    <lineage>
        <taxon>Bacteria</taxon>
        <taxon>Pseudomonadati</taxon>
        <taxon>Pseudomonadota</taxon>
        <taxon>Gammaproteobacteria</taxon>
        <taxon>Chromatiales</taxon>
        <taxon>Ectothiorhodospiraceae</taxon>
        <taxon>Thioalkalivibrio</taxon>
    </lineage>
</organism>
<keyword evidence="7" id="KW-1185">Reference proteome</keyword>
<accession>A0A1V3A0D5</accession>
<dbReference type="PROSITE" id="PS50937">
    <property type="entry name" value="HTH_MERR_2"/>
    <property type="match status" value="1"/>
</dbReference>
<evidence type="ECO:0000256" key="4">
    <source>
        <dbReference type="SAM" id="MobiDB-lite"/>
    </source>
</evidence>
<dbReference type="SUPFAM" id="SSF46955">
    <property type="entry name" value="Putative DNA-binding domain"/>
    <property type="match status" value="1"/>
</dbReference>
<protein>
    <submittedName>
        <fullName evidence="6">Helix-turn-helix-type transcriptional regulator</fullName>
    </submittedName>
</protein>
<evidence type="ECO:0000256" key="2">
    <source>
        <dbReference type="ARBA" id="ARBA00023125"/>
    </source>
</evidence>
<dbReference type="Gene3D" id="1.10.1660.10">
    <property type="match status" value="1"/>
</dbReference>
<dbReference type="AlphaFoldDB" id="A0A1V3A0D5"/>
<keyword evidence="1" id="KW-0805">Transcription regulation</keyword>
<keyword evidence="3" id="KW-0804">Transcription</keyword>
<dbReference type="PANTHER" id="PTHR30204">
    <property type="entry name" value="REDOX-CYCLING DRUG-SENSING TRANSCRIPTIONAL ACTIVATOR SOXR"/>
    <property type="match status" value="1"/>
</dbReference>
<feature type="domain" description="HTH merR-type" evidence="5">
    <location>
        <begin position="15"/>
        <end position="84"/>
    </location>
</feature>
<feature type="region of interest" description="Disordered" evidence="4">
    <location>
        <begin position="83"/>
        <end position="119"/>
    </location>
</feature>
<dbReference type="Pfam" id="PF13411">
    <property type="entry name" value="MerR_1"/>
    <property type="match status" value="1"/>
</dbReference>
<evidence type="ECO:0000313" key="6">
    <source>
        <dbReference type="EMBL" id="OOC10795.1"/>
    </source>
</evidence>
<evidence type="ECO:0000259" key="5">
    <source>
        <dbReference type="PROSITE" id="PS50937"/>
    </source>
</evidence>
<dbReference type="Proteomes" id="UP000189177">
    <property type="component" value="Unassembled WGS sequence"/>
</dbReference>
<dbReference type="InterPro" id="IPR009061">
    <property type="entry name" value="DNA-bd_dom_put_sf"/>
</dbReference>
<dbReference type="InterPro" id="IPR047057">
    <property type="entry name" value="MerR_fam"/>
</dbReference>